<protein>
    <submittedName>
        <fullName evidence="2">Alpha/beta hydrolase</fullName>
    </submittedName>
</protein>
<dbReference type="AlphaFoldDB" id="A0A939RZ29"/>
<dbReference type="Gene3D" id="3.30.1050.10">
    <property type="entry name" value="SCP2 sterol-binding domain"/>
    <property type="match status" value="1"/>
</dbReference>
<organism evidence="2 3">
    <name type="scientific">Leucobacter ruminantium</name>
    <dbReference type="NCBI Taxonomy" id="1289170"/>
    <lineage>
        <taxon>Bacteria</taxon>
        <taxon>Bacillati</taxon>
        <taxon>Actinomycetota</taxon>
        <taxon>Actinomycetes</taxon>
        <taxon>Micrococcales</taxon>
        <taxon>Microbacteriaceae</taxon>
        <taxon>Leucobacter</taxon>
    </lineage>
</organism>
<evidence type="ECO:0000259" key="1">
    <source>
        <dbReference type="Pfam" id="PF00561"/>
    </source>
</evidence>
<dbReference type="InterPro" id="IPR000073">
    <property type="entry name" value="AB_hydrolase_1"/>
</dbReference>
<dbReference type="Gene3D" id="3.40.50.1820">
    <property type="entry name" value="alpha/beta hydrolase"/>
    <property type="match status" value="1"/>
</dbReference>
<sequence length="403" mass="44391">MTAALSTQWWKALAEELNSDARWLKNARWIEARFEFDFGDGIATLDVDNGRIVAVGEGAHPHGSTVYFTAPRDEWEAIASGEKDFYLAQSPEPIGRLRYTGDALLVLRNLVSMLVLTQAMARITRGEAQRPAPSPGPRPSGKETVGRYIMVDGVRTYYEEAGDGDKVIVCFHAASQDTLMYRHVLDGLSDEYRVIAVDAPGHAKSLPHPGGHFTSITQHAEFNEKFMEALGLVRPAIIGCSFAGNQVLELAARRPGAYAAIVSSEGADYTPTVSQMFLDVIEVDGHQVVEGWAESLTGDRTPQDRADEVLWQIRRNPPEVMCADLTGYGNFDQRDIMGNITDPVLLLRGDADWLVSQAQVEATRSRVPGSEIAVLAGTGHYPMSENPYEYNETVRTFLKKVGF</sequence>
<dbReference type="RefSeq" id="WP_208045556.1">
    <property type="nucleotide sequence ID" value="NZ_JAGDYL010000009.1"/>
</dbReference>
<evidence type="ECO:0000313" key="3">
    <source>
        <dbReference type="Proteomes" id="UP000664398"/>
    </source>
</evidence>
<dbReference type="InterPro" id="IPR029058">
    <property type="entry name" value="AB_hydrolase_fold"/>
</dbReference>
<dbReference type="InterPro" id="IPR050266">
    <property type="entry name" value="AB_hydrolase_sf"/>
</dbReference>
<keyword evidence="3" id="KW-1185">Reference proteome</keyword>
<comment type="caution">
    <text evidence="2">The sequence shown here is derived from an EMBL/GenBank/DDBJ whole genome shotgun (WGS) entry which is preliminary data.</text>
</comment>
<name>A0A939RZ29_9MICO</name>
<gene>
    <name evidence="2" type="ORF">J4H91_07045</name>
</gene>
<dbReference type="GO" id="GO:0016020">
    <property type="term" value="C:membrane"/>
    <property type="evidence" value="ECO:0007669"/>
    <property type="project" value="TreeGrafter"/>
</dbReference>
<dbReference type="GO" id="GO:0016787">
    <property type="term" value="F:hydrolase activity"/>
    <property type="evidence" value="ECO:0007669"/>
    <property type="project" value="UniProtKB-KW"/>
</dbReference>
<dbReference type="EMBL" id="JAGDYL010000009">
    <property type="protein sequence ID" value="MBO1805074.1"/>
    <property type="molecule type" value="Genomic_DNA"/>
</dbReference>
<feature type="domain" description="AB hydrolase-1" evidence="1">
    <location>
        <begin position="167"/>
        <end position="275"/>
    </location>
</feature>
<dbReference type="Proteomes" id="UP000664398">
    <property type="component" value="Unassembled WGS sequence"/>
</dbReference>
<dbReference type="PANTHER" id="PTHR43798">
    <property type="entry name" value="MONOACYLGLYCEROL LIPASE"/>
    <property type="match status" value="1"/>
</dbReference>
<dbReference type="Pfam" id="PF00561">
    <property type="entry name" value="Abhydrolase_1"/>
    <property type="match status" value="1"/>
</dbReference>
<dbReference type="SUPFAM" id="SSF55718">
    <property type="entry name" value="SCP-like"/>
    <property type="match status" value="1"/>
</dbReference>
<accession>A0A939RZ29</accession>
<dbReference type="PANTHER" id="PTHR43798:SF33">
    <property type="entry name" value="HYDROLASE, PUTATIVE (AFU_ORTHOLOGUE AFUA_2G14860)-RELATED"/>
    <property type="match status" value="1"/>
</dbReference>
<reference evidence="2" key="1">
    <citation type="submission" date="2021-03" db="EMBL/GenBank/DDBJ databases">
        <title>Leucobacter chromiisoli sp. nov., isolated from chromium-containing soil of chemical plant.</title>
        <authorList>
            <person name="Xu Z."/>
        </authorList>
    </citation>
    <scope>NUCLEOTIDE SEQUENCE</scope>
    <source>
        <strain evidence="2">A2</strain>
    </source>
</reference>
<evidence type="ECO:0000313" key="2">
    <source>
        <dbReference type="EMBL" id="MBO1805074.1"/>
    </source>
</evidence>
<proteinExistence type="predicted"/>
<dbReference type="InterPro" id="IPR036527">
    <property type="entry name" value="SCP2_sterol-bd_dom_sf"/>
</dbReference>
<keyword evidence="2" id="KW-0378">Hydrolase</keyword>
<dbReference type="SUPFAM" id="SSF53474">
    <property type="entry name" value="alpha/beta-Hydrolases"/>
    <property type="match status" value="1"/>
</dbReference>